<dbReference type="SUPFAM" id="SSF110296">
    <property type="entry name" value="Oligoxyloglucan reducing end-specific cellobiohydrolase"/>
    <property type="match status" value="1"/>
</dbReference>
<keyword evidence="2" id="KW-0812">Transmembrane</keyword>
<accession>A0ABN1R0P9</accession>
<sequence>MVDRPDKLVATGTPRPLPAKPEPQNPPSDDAHRHETADHDPPSDDAHRHQAADHDRPGDDDHDRRDRAAREEDALRGAPEHDELVHRVGGPPAGRPTRPDLLLADPDGPGRHHRAGPAPAAIRRAGPMGRRRQRRPVLLAAALAVVLASGVIGWRWWGDTGLRLEQGTGHSGDELFTVRGTGDGSTQKLNAMAASDGAVVAVGSDTTSPTPRPLFLFSPDNGDTWRLGTVEGAAATATVQRVVGGDGLWLASGGDETGTERGLWTSSDGEAWTAVAADGLAAFHKGDYVHDLARTASGFVATGRTTRQDGSAGPAAWRSEDGTTWERADLRGLRTGELKAVVARDDTVVALAQPSEGAGSRVVRSADGGRTWQATGFHLPEAMPRAGSLAVLPDRFALVPLRRPSVDGKVRVYCSPDGSAWSQCGSIGGLGGQGPGVESVISHDGGLAVVTRAGLEKYTVLASSDAREWTRHADLGQLSGASLRGFAMADGTLFAGGDRAAADVDNQPVLMSAPETGTGDGRATRVDLSGVEGLNRVARETTRVAQAGGRYVAVGAASGDAGIWTSPDWKNWTSAAFGGPRRQVLNDVVHGGRGWLAVGATQSGTATTDPLLVTSADGKEWKRVDAPGRADDHPYLDVRAAAAGEKGYVLAGEDRSTSGTASAAIWFSSDLKTFTRSRKLPRDGADARVHDVAANPGGYVAVGGTGTGEAEQAVVWTAAADGLDWTQRPRLSPPGAGASVLRQVVAHRGGLVATGAAQVDGERRPFAAYSADGGENWEYSWLPADEAAAVHDLAAGKGGLVAVGWHGVPGTGDSAAWVSPDGRAWNRQDPDLTRLSGDGMQWLAAVSVKGAEVAALGRSTTYASDHLTLWSSKLVG</sequence>
<evidence type="ECO:0000313" key="3">
    <source>
        <dbReference type="EMBL" id="GAA0950246.1"/>
    </source>
</evidence>
<feature type="compositionally biased region" description="Pro residues" evidence="1">
    <location>
        <begin position="15"/>
        <end position="26"/>
    </location>
</feature>
<reference evidence="3 4" key="1">
    <citation type="journal article" date="2019" name="Int. J. Syst. Evol. Microbiol.">
        <title>The Global Catalogue of Microorganisms (GCM) 10K type strain sequencing project: providing services to taxonomists for standard genome sequencing and annotation.</title>
        <authorList>
            <consortium name="The Broad Institute Genomics Platform"/>
            <consortium name="The Broad Institute Genome Sequencing Center for Infectious Disease"/>
            <person name="Wu L."/>
            <person name="Ma J."/>
        </authorList>
    </citation>
    <scope>NUCLEOTIDE SEQUENCE [LARGE SCALE GENOMIC DNA]</scope>
    <source>
        <strain evidence="3 4">JCM 11136</strain>
    </source>
</reference>
<keyword evidence="2" id="KW-0472">Membrane</keyword>
<feature type="compositionally biased region" description="Basic and acidic residues" evidence="1">
    <location>
        <begin position="29"/>
        <end position="86"/>
    </location>
</feature>
<dbReference type="InterPro" id="IPR036278">
    <property type="entry name" value="Sialidase_sf"/>
</dbReference>
<organism evidence="3 4">
    <name type="scientific">Nonomuraea longicatena</name>
    <dbReference type="NCBI Taxonomy" id="83682"/>
    <lineage>
        <taxon>Bacteria</taxon>
        <taxon>Bacillati</taxon>
        <taxon>Actinomycetota</taxon>
        <taxon>Actinomycetes</taxon>
        <taxon>Streptosporangiales</taxon>
        <taxon>Streptosporangiaceae</taxon>
        <taxon>Nonomuraea</taxon>
    </lineage>
</organism>
<evidence type="ECO:0000256" key="2">
    <source>
        <dbReference type="SAM" id="Phobius"/>
    </source>
</evidence>
<comment type="caution">
    <text evidence="3">The sequence shown here is derived from an EMBL/GenBank/DDBJ whole genome shotgun (WGS) entry which is preliminary data.</text>
</comment>
<dbReference type="Proteomes" id="UP001501578">
    <property type="component" value="Unassembled WGS sequence"/>
</dbReference>
<feature type="region of interest" description="Disordered" evidence="1">
    <location>
        <begin position="1"/>
        <end position="121"/>
    </location>
</feature>
<evidence type="ECO:0008006" key="5">
    <source>
        <dbReference type="Google" id="ProtNLM"/>
    </source>
</evidence>
<evidence type="ECO:0000256" key="1">
    <source>
        <dbReference type="SAM" id="MobiDB-lite"/>
    </source>
</evidence>
<gene>
    <name evidence="3" type="ORF">GCM10009560_69420</name>
</gene>
<keyword evidence="2" id="KW-1133">Transmembrane helix</keyword>
<feature type="transmembrane region" description="Helical" evidence="2">
    <location>
        <begin position="137"/>
        <end position="157"/>
    </location>
</feature>
<evidence type="ECO:0000313" key="4">
    <source>
        <dbReference type="Proteomes" id="UP001501578"/>
    </source>
</evidence>
<dbReference type="SUPFAM" id="SSF50939">
    <property type="entry name" value="Sialidases"/>
    <property type="match status" value="1"/>
</dbReference>
<keyword evidence="4" id="KW-1185">Reference proteome</keyword>
<name>A0ABN1R0P9_9ACTN</name>
<protein>
    <recommendedName>
        <fullName evidence="5">Exo-alpha-sialidase</fullName>
    </recommendedName>
</protein>
<dbReference type="EMBL" id="BAAAHQ010000046">
    <property type="protein sequence ID" value="GAA0950246.1"/>
    <property type="molecule type" value="Genomic_DNA"/>
</dbReference>
<proteinExistence type="predicted"/>